<dbReference type="EMBL" id="CM003372">
    <property type="protein sequence ID" value="KOM33863.1"/>
    <property type="molecule type" value="Genomic_DNA"/>
</dbReference>
<dbReference type="Proteomes" id="UP000053144">
    <property type="component" value="Chromosome 2"/>
</dbReference>
<reference evidence="3" key="1">
    <citation type="journal article" date="2015" name="Proc. Natl. Acad. Sci. U.S.A.">
        <title>Genome sequencing of adzuki bean (Vigna angularis) provides insight into high starch and low fat accumulation and domestication.</title>
        <authorList>
            <person name="Yang K."/>
            <person name="Tian Z."/>
            <person name="Chen C."/>
            <person name="Luo L."/>
            <person name="Zhao B."/>
            <person name="Wang Z."/>
            <person name="Yu L."/>
            <person name="Li Y."/>
            <person name="Sun Y."/>
            <person name="Li W."/>
            <person name="Chen Y."/>
            <person name="Li Y."/>
            <person name="Zhang Y."/>
            <person name="Ai D."/>
            <person name="Zhao J."/>
            <person name="Shang C."/>
            <person name="Ma Y."/>
            <person name="Wu B."/>
            <person name="Wang M."/>
            <person name="Gao L."/>
            <person name="Sun D."/>
            <person name="Zhang P."/>
            <person name="Guo F."/>
            <person name="Wang W."/>
            <person name="Li Y."/>
            <person name="Wang J."/>
            <person name="Varshney R.K."/>
            <person name="Wang J."/>
            <person name="Ling H.Q."/>
            <person name="Wan P."/>
        </authorList>
    </citation>
    <scope>NUCLEOTIDE SEQUENCE</scope>
    <source>
        <strain evidence="3">cv. Jingnong 6</strain>
    </source>
</reference>
<proteinExistence type="predicted"/>
<feature type="region of interest" description="Disordered" evidence="1">
    <location>
        <begin position="66"/>
        <end position="85"/>
    </location>
</feature>
<gene>
    <name evidence="2" type="ORF">LR48_Vigan02g001300</name>
</gene>
<protein>
    <submittedName>
        <fullName evidence="2">Uncharacterized protein</fullName>
    </submittedName>
</protein>
<evidence type="ECO:0000256" key="1">
    <source>
        <dbReference type="SAM" id="MobiDB-lite"/>
    </source>
</evidence>
<dbReference type="Gramene" id="KOM33863">
    <property type="protein sequence ID" value="KOM33863"/>
    <property type="gene ID" value="LR48_Vigan02g001300"/>
</dbReference>
<organism evidence="2 3">
    <name type="scientific">Phaseolus angularis</name>
    <name type="common">Azuki bean</name>
    <name type="synonym">Vigna angularis</name>
    <dbReference type="NCBI Taxonomy" id="3914"/>
    <lineage>
        <taxon>Eukaryota</taxon>
        <taxon>Viridiplantae</taxon>
        <taxon>Streptophyta</taxon>
        <taxon>Embryophyta</taxon>
        <taxon>Tracheophyta</taxon>
        <taxon>Spermatophyta</taxon>
        <taxon>Magnoliopsida</taxon>
        <taxon>eudicotyledons</taxon>
        <taxon>Gunneridae</taxon>
        <taxon>Pentapetalae</taxon>
        <taxon>rosids</taxon>
        <taxon>fabids</taxon>
        <taxon>Fabales</taxon>
        <taxon>Fabaceae</taxon>
        <taxon>Papilionoideae</taxon>
        <taxon>50 kb inversion clade</taxon>
        <taxon>NPAAA clade</taxon>
        <taxon>indigoferoid/millettioid clade</taxon>
        <taxon>Phaseoleae</taxon>
        <taxon>Vigna</taxon>
    </lineage>
</organism>
<evidence type="ECO:0000313" key="2">
    <source>
        <dbReference type="EMBL" id="KOM33863.1"/>
    </source>
</evidence>
<name>A0A0L9TTE6_PHAAN</name>
<dbReference type="AlphaFoldDB" id="A0A0L9TTE6"/>
<sequence length="196" mass="21560">MRSFPRLCAPPPAAGISENGGWTCNKTSDDQVRKGFYPSIIISEKIPYLLRLPFIYNYAQSTVKLSRPTAEDRPQKTNRGGYVETDRKLSGPIDGLLRMYSGRLSKHVGYSGRLSVHGSNISPPSPSKIMILCWFPDQGESSPKSLLELALLHDLGLRSSLEACPKTKVLEAIRGSCSKTKVGAHEETAPPARFRS</sequence>
<evidence type="ECO:0000313" key="3">
    <source>
        <dbReference type="Proteomes" id="UP000053144"/>
    </source>
</evidence>
<accession>A0A0L9TTE6</accession>